<proteinExistence type="predicted"/>
<evidence type="ECO:0000313" key="1">
    <source>
        <dbReference type="EMBL" id="KNZ47876.1"/>
    </source>
</evidence>
<accession>A0A0L6UH74</accession>
<gene>
    <name evidence="1" type="ORF">VP01_6071g1</name>
</gene>
<dbReference type="STRING" id="27349.A0A0L6UH74"/>
<keyword evidence="2" id="KW-1185">Reference proteome</keyword>
<comment type="caution">
    <text evidence="1">The sequence shown here is derived from an EMBL/GenBank/DDBJ whole genome shotgun (WGS) entry which is preliminary data.</text>
</comment>
<reference evidence="1 2" key="1">
    <citation type="submission" date="2015-08" db="EMBL/GenBank/DDBJ databases">
        <title>Next Generation Sequencing and Analysis of the Genome of Puccinia sorghi L Schw, the Causal Agent of Maize Common Rust.</title>
        <authorList>
            <person name="Rochi L."/>
            <person name="Burguener G."/>
            <person name="Darino M."/>
            <person name="Turjanski A."/>
            <person name="Kreff E."/>
            <person name="Dieguez M.J."/>
            <person name="Sacco F."/>
        </authorList>
    </citation>
    <scope>NUCLEOTIDE SEQUENCE [LARGE SCALE GENOMIC DNA]</scope>
    <source>
        <strain evidence="1 2">RO10H11247</strain>
    </source>
</reference>
<organism evidence="1 2">
    <name type="scientific">Puccinia sorghi</name>
    <dbReference type="NCBI Taxonomy" id="27349"/>
    <lineage>
        <taxon>Eukaryota</taxon>
        <taxon>Fungi</taxon>
        <taxon>Dikarya</taxon>
        <taxon>Basidiomycota</taxon>
        <taxon>Pucciniomycotina</taxon>
        <taxon>Pucciniomycetes</taxon>
        <taxon>Pucciniales</taxon>
        <taxon>Pucciniaceae</taxon>
        <taxon>Puccinia</taxon>
    </lineage>
</organism>
<dbReference type="Proteomes" id="UP000037035">
    <property type="component" value="Unassembled WGS sequence"/>
</dbReference>
<sequence length="209" mass="23599">MAPAFERSTISEIVSIKLGSVLPSQSFLTGGVISNISPTSPRYDISRWEALVLLWNIFCPPWYKNLRLMGLIDQIGHTFRGQLVSLNSDIRAIYFEIVTSLIKCISVDNMYVKEKKNCTFYFLSTAMEKSWKYGAHNQHQWTNATAIGARHLTSGQLQPAAELDGSARSDITGYLVPKTKWSVIHLCRYFEPHSSRMGCFVILIVPHVV</sequence>
<dbReference type="VEuPathDB" id="FungiDB:VP01_6071g1"/>
<dbReference type="EMBL" id="LAVV01011354">
    <property type="protein sequence ID" value="KNZ47876.1"/>
    <property type="molecule type" value="Genomic_DNA"/>
</dbReference>
<evidence type="ECO:0000313" key="2">
    <source>
        <dbReference type="Proteomes" id="UP000037035"/>
    </source>
</evidence>
<name>A0A0L6UH74_9BASI</name>
<dbReference type="AlphaFoldDB" id="A0A0L6UH74"/>
<protein>
    <submittedName>
        <fullName evidence="1">Uncharacterized protein</fullName>
    </submittedName>
</protein>